<accession>A0ABX3N8R6</accession>
<evidence type="ECO:0000259" key="1">
    <source>
        <dbReference type="Pfam" id="PF01872"/>
    </source>
</evidence>
<dbReference type="InterPro" id="IPR050765">
    <property type="entry name" value="Riboflavin_Biosynth_HTPR"/>
</dbReference>
<reference evidence="2 3" key="1">
    <citation type="submission" date="2016-07" db="EMBL/GenBank/DDBJ databases">
        <title>Revisiting the Taxonomy of the Elizabethkingia Genus based on Whole-Genome Sequencing, Optical Mapping, and MALDI-TOF.</title>
        <authorList>
            <person name="Nicholson A.C."/>
        </authorList>
    </citation>
    <scope>NUCLEOTIDE SEQUENCE [LARGE SCALE GENOMIC DNA]</scope>
    <source>
        <strain evidence="2 3">C1558</strain>
    </source>
</reference>
<dbReference type="SUPFAM" id="SSF53597">
    <property type="entry name" value="Dihydrofolate reductase-like"/>
    <property type="match status" value="1"/>
</dbReference>
<dbReference type="EMBL" id="MBDS01000014">
    <property type="protein sequence ID" value="OPB88976.1"/>
    <property type="molecule type" value="Genomic_DNA"/>
</dbReference>
<dbReference type="InterPro" id="IPR024072">
    <property type="entry name" value="DHFR-like_dom_sf"/>
</dbReference>
<keyword evidence="3" id="KW-1185">Reference proteome</keyword>
<evidence type="ECO:0000313" key="3">
    <source>
        <dbReference type="Proteomes" id="UP000190016"/>
    </source>
</evidence>
<dbReference type="Gene3D" id="3.40.430.10">
    <property type="entry name" value="Dihydrofolate Reductase, subunit A"/>
    <property type="match status" value="1"/>
</dbReference>
<evidence type="ECO:0000313" key="2">
    <source>
        <dbReference type="EMBL" id="OPB88976.1"/>
    </source>
</evidence>
<organism evidence="2 3">
    <name type="scientific">Elizabethkingia ursingii</name>
    <dbReference type="NCBI Taxonomy" id="1756150"/>
    <lineage>
        <taxon>Bacteria</taxon>
        <taxon>Pseudomonadati</taxon>
        <taxon>Bacteroidota</taxon>
        <taxon>Flavobacteriia</taxon>
        <taxon>Flavobacteriales</taxon>
        <taxon>Weeksellaceae</taxon>
        <taxon>Elizabethkingia</taxon>
    </lineage>
</organism>
<dbReference type="PANTHER" id="PTHR38011:SF11">
    <property type="entry name" value="2,5-DIAMINO-6-RIBOSYLAMINO-4(3H)-PYRIMIDINONE 5'-PHOSPHATE REDUCTASE"/>
    <property type="match status" value="1"/>
</dbReference>
<comment type="caution">
    <text evidence="2">The sequence shown here is derived from an EMBL/GenBank/DDBJ whole genome shotgun (WGS) entry which is preliminary data.</text>
</comment>
<proteinExistence type="predicted"/>
<gene>
    <name evidence="2" type="ORF">BB021_06330</name>
</gene>
<protein>
    <submittedName>
        <fullName evidence="2">Dihydrofolate reductase</fullName>
    </submittedName>
</protein>
<dbReference type="Pfam" id="PF01872">
    <property type="entry name" value="RibD_C"/>
    <property type="match status" value="1"/>
</dbReference>
<dbReference type="PANTHER" id="PTHR38011">
    <property type="entry name" value="DIHYDROFOLATE REDUCTASE FAMILY PROTEIN (AFU_ORTHOLOGUE AFUA_8G06820)"/>
    <property type="match status" value="1"/>
</dbReference>
<dbReference type="InterPro" id="IPR002734">
    <property type="entry name" value="RibDG_C"/>
</dbReference>
<sequence>MLYIPCFLDGYIAQPGDDLSFLGKVQREGEDYGYNDFTSTVDTVIMGRRTYDWILNQGVDFPHQDKESYIITRTERSSENGMNFYNGNLRDLIVKLKSENGKNIFCDGGAEIVNELLKEKLFDELIISVIPVLLGNGIRLFKEGIPAQDLALVSSKSFESGLMQLHYKIN</sequence>
<name>A0ABX3N8R6_9FLAO</name>
<feature type="domain" description="Bacterial bifunctional deaminase-reductase C-terminal" evidence="1">
    <location>
        <begin position="65"/>
        <end position="162"/>
    </location>
</feature>
<dbReference type="Proteomes" id="UP000190016">
    <property type="component" value="Unassembled WGS sequence"/>
</dbReference>